<evidence type="ECO:0000313" key="2">
    <source>
        <dbReference type="EMBL" id="CAE0343779.1"/>
    </source>
</evidence>
<protein>
    <submittedName>
        <fullName evidence="2">Uncharacterized protein</fullName>
    </submittedName>
</protein>
<accession>A0A7S3J220</accession>
<feature type="compositionally biased region" description="Polar residues" evidence="1">
    <location>
        <begin position="192"/>
        <end position="205"/>
    </location>
</feature>
<sequence>MQESLKLREKKCINKIQDEKENTSNEPFKTPIAVAHQDHPPSILTQRAFNQPLQSPSKVSQQDQEYYETILNLYNSKLNLSQPEARPLEALLNQNPFGVLLKSLVMQELFSNAFKSLLQSSKPVILQNLNSSLIKKSLMSPSAQPNPVKRNCEVTSSESAESDMLHQLGGGLSKQAETGRCRLLSAFSPNIKTRANSINESGNKLQSERGVPPTPGRGKAEKSQ</sequence>
<feature type="region of interest" description="Disordered" evidence="1">
    <location>
        <begin position="192"/>
        <end position="224"/>
    </location>
</feature>
<reference evidence="2" key="1">
    <citation type="submission" date="2021-01" db="EMBL/GenBank/DDBJ databases">
        <authorList>
            <person name="Corre E."/>
            <person name="Pelletier E."/>
            <person name="Niang G."/>
            <person name="Scheremetjew M."/>
            <person name="Finn R."/>
            <person name="Kale V."/>
            <person name="Holt S."/>
            <person name="Cochrane G."/>
            <person name="Meng A."/>
            <person name="Brown T."/>
            <person name="Cohen L."/>
        </authorList>
    </citation>
    <scope>NUCLEOTIDE SEQUENCE</scope>
    <source>
        <strain evidence="2">FSP1.4</strain>
    </source>
</reference>
<name>A0A7S3J220_9SPIT</name>
<proteinExistence type="predicted"/>
<dbReference type="EMBL" id="HBII01005964">
    <property type="protein sequence ID" value="CAE0343779.1"/>
    <property type="molecule type" value="Transcribed_RNA"/>
</dbReference>
<evidence type="ECO:0000256" key="1">
    <source>
        <dbReference type="SAM" id="MobiDB-lite"/>
    </source>
</evidence>
<dbReference type="AlphaFoldDB" id="A0A7S3J220"/>
<organism evidence="2">
    <name type="scientific">Euplotes harpa</name>
    <dbReference type="NCBI Taxonomy" id="151035"/>
    <lineage>
        <taxon>Eukaryota</taxon>
        <taxon>Sar</taxon>
        <taxon>Alveolata</taxon>
        <taxon>Ciliophora</taxon>
        <taxon>Intramacronucleata</taxon>
        <taxon>Spirotrichea</taxon>
        <taxon>Hypotrichia</taxon>
        <taxon>Euplotida</taxon>
        <taxon>Euplotidae</taxon>
        <taxon>Euplotes</taxon>
    </lineage>
</organism>
<gene>
    <name evidence="2" type="ORF">EHAR0213_LOCUS2686</name>
</gene>